<feature type="compositionally biased region" description="Polar residues" evidence="1">
    <location>
        <begin position="18"/>
        <end position="28"/>
    </location>
</feature>
<reference evidence="2" key="1">
    <citation type="submission" date="2021-02" db="EMBL/GenBank/DDBJ databases">
        <authorList>
            <person name="Dougan E. K."/>
            <person name="Rhodes N."/>
            <person name="Thang M."/>
            <person name="Chan C."/>
        </authorList>
    </citation>
    <scope>NUCLEOTIDE SEQUENCE</scope>
</reference>
<evidence type="ECO:0000256" key="1">
    <source>
        <dbReference type="SAM" id="MobiDB-lite"/>
    </source>
</evidence>
<comment type="caution">
    <text evidence="2">The sequence shown here is derived from an EMBL/GenBank/DDBJ whole genome shotgun (WGS) entry which is preliminary data.</text>
</comment>
<keyword evidence="3" id="KW-1185">Reference proteome</keyword>
<feature type="non-terminal residue" evidence="2">
    <location>
        <position position="1"/>
    </location>
</feature>
<feature type="region of interest" description="Disordered" evidence="1">
    <location>
        <begin position="1"/>
        <end position="80"/>
    </location>
</feature>
<accession>A0A813FC62</accession>
<dbReference type="EMBL" id="CAJNNV010024518">
    <property type="protein sequence ID" value="CAE8610083.1"/>
    <property type="molecule type" value="Genomic_DNA"/>
</dbReference>
<feature type="compositionally biased region" description="Basic and acidic residues" evidence="1">
    <location>
        <begin position="1"/>
        <end position="12"/>
    </location>
</feature>
<organism evidence="2 3">
    <name type="scientific">Polarella glacialis</name>
    <name type="common">Dinoflagellate</name>
    <dbReference type="NCBI Taxonomy" id="89957"/>
    <lineage>
        <taxon>Eukaryota</taxon>
        <taxon>Sar</taxon>
        <taxon>Alveolata</taxon>
        <taxon>Dinophyceae</taxon>
        <taxon>Suessiales</taxon>
        <taxon>Suessiaceae</taxon>
        <taxon>Polarella</taxon>
    </lineage>
</organism>
<proteinExistence type="predicted"/>
<gene>
    <name evidence="2" type="ORF">PGLA1383_LOCUS27909</name>
</gene>
<dbReference type="Proteomes" id="UP000654075">
    <property type="component" value="Unassembled WGS sequence"/>
</dbReference>
<dbReference type="AlphaFoldDB" id="A0A813FC62"/>
<evidence type="ECO:0000313" key="2">
    <source>
        <dbReference type="EMBL" id="CAE8610083.1"/>
    </source>
</evidence>
<protein>
    <submittedName>
        <fullName evidence="2">Uncharacterized protein</fullName>
    </submittedName>
</protein>
<feature type="compositionally biased region" description="Low complexity" evidence="1">
    <location>
        <begin position="64"/>
        <end position="80"/>
    </location>
</feature>
<name>A0A813FC62_POLGL</name>
<evidence type="ECO:0000313" key="3">
    <source>
        <dbReference type="Proteomes" id="UP000654075"/>
    </source>
</evidence>
<sequence>MAAQHEDPKTLGEADSAEANTVPGTSCQARGHAEEQPWHPTPPPQVRFCVQGLGLQPPSRGQGLEQQQTPQLSSSSGQLPLPEPAKLVMEAQAFLEDWRALGTQNPQSHQEAVELLTKFAGQYEADAQYTRVCDKPSGGGIWPVQAKLLLTGHWEDSPQKLLLCSLASSAPCARQRFAARASFSPAVLALASPSCCGSFSKRWAL</sequence>